<evidence type="ECO:0000313" key="3">
    <source>
        <dbReference type="Proteomes" id="UP000738826"/>
    </source>
</evidence>
<dbReference type="InterPro" id="IPR006626">
    <property type="entry name" value="PbH1"/>
</dbReference>
<feature type="domain" description="Right handed beta helix" evidence="1">
    <location>
        <begin position="140"/>
        <end position="275"/>
    </location>
</feature>
<dbReference type="InterPro" id="IPR022441">
    <property type="entry name" value="Para_beta_helix_rpt-2"/>
</dbReference>
<dbReference type="InterPro" id="IPR012334">
    <property type="entry name" value="Pectin_lyas_fold"/>
</dbReference>
<dbReference type="Gene3D" id="2.160.20.10">
    <property type="entry name" value="Single-stranded right-handed beta-helix, Pectin lyase-like"/>
    <property type="match status" value="1"/>
</dbReference>
<dbReference type="InterPro" id="IPR039448">
    <property type="entry name" value="Beta_helix"/>
</dbReference>
<dbReference type="Proteomes" id="UP000738826">
    <property type="component" value="Unassembled WGS sequence"/>
</dbReference>
<comment type="caution">
    <text evidence="2">The sequence shown here is derived from an EMBL/GenBank/DDBJ whole genome shotgun (WGS) entry which is preliminary data.</text>
</comment>
<sequence>MAKFKKARTDIKFKTIAIETMIIGILFVLFASYANADCGCIGMNTNTIYKCGDNVSESCILNCCLTCSGHGLRVNADNIILDGNGYTLTGPENNYLGNSYTVGIITNNKENITIKNFEIMNFSNGLIPVPLAMGGSMKNYSIINNTVHHMSSCGISLSGASNSKIINNTCHSIKLDGIDSSPGNNNLIENNTCYNNKGGIGFYGSTTQNNTIRNNNLFNNKWGIIFGWMGPNYNKILDNTIYNNTYFGIYLYYGSSFNEIYNNTIKGNKNGIFLTKCHPITNVCYVLNVTNNTIAYNKISGNSEYGIYINSSLNNTLISNKICENNIDIAIFNGTINATGNSGDNNSCTLARNYEDFSAGSNNSCTNICNCSTNSQCISNKCVNEICKTPSKNISVGLVVKFPNNSTITRCVNVPEYANGKEILEKSNINFSGTTDLSWGFFLECINGTCSPYDWSWYWNFNLIKENETNWTSMSVGMGPGGTSNDFCDSSSGHYCARDKDILGFNVTTGGIMPVYNWCMEGDFDNNNLTDIFDIVYGLEYLSEKNNSESSEKCIRKEHINLFEILKLIEKIGLS</sequence>
<evidence type="ECO:0000313" key="2">
    <source>
        <dbReference type="EMBL" id="NCS91135.1"/>
    </source>
</evidence>
<dbReference type="AlphaFoldDB" id="A0A8J7YWI5"/>
<organism evidence="2 3">
    <name type="scientific">Candidatus Altarchaeum hamiconexum</name>
    <dbReference type="NCBI Taxonomy" id="1803513"/>
    <lineage>
        <taxon>Archaea</taxon>
        <taxon>Candidatus Altarchaeota</taxon>
        <taxon>Candidatus Altiarchaeia</taxon>
        <taxon>Candidatus Altarchaeales</taxon>
        <taxon>Candidatus Altarchaeaceae</taxon>
        <taxon>Candidatus Altarchaeum</taxon>
    </lineage>
</organism>
<proteinExistence type="predicted"/>
<dbReference type="SMART" id="SM00710">
    <property type="entry name" value="PbH1"/>
    <property type="match status" value="8"/>
</dbReference>
<dbReference type="SUPFAM" id="SSF51126">
    <property type="entry name" value="Pectin lyase-like"/>
    <property type="match status" value="2"/>
</dbReference>
<dbReference type="Pfam" id="PF13229">
    <property type="entry name" value="Beta_helix"/>
    <property type="match status" value="1"/>
</dbReference>
<dbReference type="InterPro" id="IPR011050">
    <property type="entry name" value="Pectin_lyase_fold/virulence"/>
</dbReference>
<dbReference type="NCBIfam" id="TIGR03804">
    <property type="entry name" value="para_beta_helix"/>
    <property type="match status" value="3"/>
</dbReference>
<gene>
    <name evidence="2" type="ORF">GW779_01755</name>
</gene>
<dbReference type="EMBL" id="JAACQH010000028">
    <property type="protein sequence ID" value="NCS91135.1"/>
    <property type="molecule type" value="Genomic_DNA"/>
</dbReference>
<protein>
    <recommendedName>
        <fullName evidence="1">Right handed beta helix domain-containing protein</fullName>
    </recommendedName>
</protein>
<evidence type="ECO:0000259" key="1">
    <source>
        <dbReference type="Pfam" id="PF13229"/>
    </source>
</evidence>
<reference evidence="2" key="1">
    <citation type="submission" date="2019-11" db="EMBL/GenBank/DDBJ databases">
        <title>Lipid analysis of CO2-rich subsurface aquifers suggests an autotrophy-based deep biosphere with lysolipids enriched in CPR bacteria.</title>
        <authorList>
            <person name="Probst A.J."/>
            <person name="Elling F.J."/>
            <person name="Castelle C.J."/>
            <person name="Zhu Q."/>
            <person name="Elvert M."/>
            <person name="Birarda G."/>
            <person name="Holman H.-Y."/>
            <person name="Lane K.R."/>
            <person name="Ladd B."/>
            <person name="Ryan M.C."/>
            <person name="Woyke T."/>
            <person name="Hinrichs K.-U."/>
            <person name="Banfield J.F."/>
        </authorList>
    </citation>
    <scope>NUCLEOTIDE SEQUENCE</scope>
    <source>
        <strain evidence="2">CG_2015-04_33_537</strain>
    </source>
</reference>
<name>A0A8J7YWI5_9ARCH</name>
<accession>A0A8J7YWI5</accession>